<evidence type="ECO:0000259" key="19">
    <source>
        <dbReference type="Pfam" id="PF00155"/>
    </source>
</evidence>
<dbReference type="InterPro" id="IPR044502">
    <property type="entry name" value="AtHST-like"/>
</dbReference>
<feature type="domain" description="Aminotransferase class I/classII large" evidence="19">
    <location>
        <begin position="552"/>
        <end position="919"/>
    </location>
</feature>
<keyword evidence="9 18" id="KW-0812">Transmembrane</keyword>
<dbReference type="SUPFAM" id="SSF53383">
    <property type="entry name" value="PLP-dependent transferases"/>
    <property type="match status" value="1"/>
</dbReference>
<comment type="caution">
    <text evidence="20">The sequence shown here is derived from an EMBL/GenBank/DDBJ whole genome shotgun (WGS) entry which is preliminary data.</text>
</comment>
<feature type="transmembrane region" description="Helical" evidence="18">
    <location>
        <begin position="273"/>
        <end position="295"/>
    </location>
</feature>
<evidence type="ECO:0000256" key="12">
    <source>
        <dbReference type="ARBA" id="ARBA00022989"/>
    </source>
</evidence>
<evidence type="ECO:0000313" key="21">
    <source>
        <dbReference type="Proteomes" id="UP000290289"/>
    </source>
</evidence>
<keyword evidence="7 17" id="KW-0032">Aminotransferase</keyword>
<evidence type="ECO:0000256" key="14">
    <source>
        <dbReference type="ARBA" id="ARBA00023274"/>
    </source>
</evidence>
<dbReference type="Pfam" id="PF00155">
    <property type="entry name" value="Aminotran_1_2"/>
    <property type="match status" value="1"/>
</dbReference>
<evidence type="ECO:0000256" key="16">
    <source>
        <dbReference type="ARBA" id="ARBA00053140"/>
    </source>
</evidence>
<evidence type="ECO:0000313" key="20">
    <source>
        <dbReference type="EMBL" id="RXH91406.1"/>
    </source>
</evidence>
<dbReference type="PROSITE" id="PS00105">
    <property type="entry name" value="AA_TRANSFER_CLASS_1"/>
    <property type="match status" value="1"/>
</dbReference>
<dbReference type="Gene3D" id="3.90.1150.10">
    <property type="entry name" value="Aspartate Aminotransferase, domain 1"/>
    <property type="match status" value="1"/>
</dbReference>
<dbReference type="FunFam" id="1.10.357.140:FF:000011">
    <property type="entry name" value="Homogentisate phytyltransferase 1"/>
    <property type="match status" value="1"/>
</dbReference>
<dbReference type="GO" id="GO:0031969">
    <property type="term" value="C:chloroplast membrane"/>
    <property type="evidence" value="ECO:0007669"/>
    <property type="project" value="UniProtKB-SubCell"/>
</dbReference>
<dbReference type="GO" id="GO:1990904">
    <property type="term" value="C:ribonucleoprotein complex"/>
    <property type="evidence" value="ECO:0007669"/>
    <property type="project" value="UniProtKB-KW"/>
</dbReference>
<evidence type="ECO:0000256" key="10">
    <source>
        <dbReference type="ARBA" id="ARBA00022898"/>
    </source>
</evidence>
<evidence type="ECO:0000256" key="18">
    <source>
        <dbReference type="SAM" id="Phobius"/>
    </source>
</evidence>
<dbReference type="Pfam" id="PF00832">
    <property type="entry name" value="Ribosomal_L39"/>
    <property type="match status" value="1"/>
</dbReference>
<keyword evidence="8 17" id="KW-0808">Transferase</keyword>
<comment type="cofactor">
    <cofactor evidence="1">
        <name>pyridoxal 5'-phosphate</name>
        <dbReference type="ChEBI" id="CHEBI:597326"/>
    </cofactor>
</comment>
<comment type="miscellaneous">
    <text evidence="17">In eukaryotes there are cytoplasmic, mitochondrial and chloroplastic isozymes.</text>
</comment>
<dbReference type="NCBIfam" id="NF006719">
    <property type="entry name" value="PRK09257.1"/>
    <property type="match status" value="1"/>
</dbReference>
<evidence type="ECO:0000256" key="7">
    <source>
        <dbReference type="ARBA" id="ARBA00022576"/>
    </source>
</evidence>
<dbReference type="GO" id="GO:0004069">
    <property type="term" value="F:L-aspartate:2-oxoglutarate aminotransferase activity"/>
    <property type="evidence" value="ECO:0007669"/>
    <property type="project" value="UniProtKB-EC"/>
</dbReference>
<evidence type="ECO:0000256" key="6">
    <source>
        <dbReference type="ARBA" id="ARBA00011738"/>
    </source>
</evidence>
<dbReference type="InterPro" id="IPR023626">
    <property type="entry name" value="Ribosomal_eL39_dom_sf"/>
</dbReference>
<dbReference type="GO" id="GO:0003735">
    <property type="term" value="F:structural constituent of ribosome"/>
    <property type="evidence" value="ECO:0007669"/>
    <property type="project" value="InterPro"/>
</dbReference>
<keyword evidence="11" id="KW-0689">Ribosomal protein</keyword>
<dbReference type="GO" id="GO:0006520">
    <property type="term" value="P:amino acid metabolic process"/>
    <property type="evidence" value="ECO:0007669"/>
    <property type="project" value="InterPro"/>
</dbReference>
<dbReference type="STRING" id="3750.A0A498J8D1"/>
<dbReference type="InterPro" id="IPR044878">
    <property type="entry name" value="UbiA_sf"/>
</dbReference>
<dbReference type="CDD" id="cd00609">
    <property type="entry name" value="AAT_like"/>
    <property type="match status" value="1"/>
</dbReference>
<evidence type="ECO:0000256" key="5">
    <source>
        <dbReference type="ARBA" id="ARBA00009339"/>
    </source>
</evidence>
<feature type="transmembrane region" description="Helical" evidence="18">
    <location>
        <begin position="141"/>
        <end position="166"/>
    </location>
</feature>
<comment type="subcellular location">
    <subcellularLocation>
        <location evidence="2">Plastid</location>
        <location evidence="2">Chloroplast membrane</location>
        <topology evidence="2">Multi-pass membrane protein</topology>
    </subcellularLocation>
</comment>
<feature type="transmembrane region" description="Helical" evidence="18">
    <location>
        <begin position="214"/>
        <end position="234"/>
    </location>
</feature>
<proteinExistence type="inferred from homology"/>
<dbReference type="GO" id="GO:0004659">
    <property type="term" value="F:prenyltransferase activity"/>
    <property type="evidence" value="ECO:0007669"/>
    <property type="project" value="InterPro"/>
</dbReference>
<dbReference type="GO" id="GO:0030170">
    <property type="term" value="F:pyridoxal phosphate binding"/>
    <property type="evidence" value="ECO:0007669"/>
    <property type="project" value="InterPro"/>
</dbReference>
<evidence type="ECO:0000256" key="8">
    <source>
        <dbReference type="ARBA" id="ARBA00022679"/>
    </source>
</evidence>
<comment type="similarity">
    <text evidence="5">Belongs to the eukaryotic ribosomal protein eL39 family.</text>
</comment>
<dbReference type="InterPro" id="IPR000796">
    <property type="entry name" value="Asp_trans"/>
</dbReference>
<keyword evidence="13 18" id="KW-0472">Membrane</keyword>
<accession>A0A498J8D1</accession>
<dbReference type="PANTHER" id="PTHR11879">
    <property type="entry name" value="ASPARTATE AMINOTRANSFERASE"/>
    <property type="match status" value="1"/>
</dbReference>
<dbReference type="InterPro" id="IPR015421">
    <property type="entry name" value="PyrdxlP-dep_Trfase_major"/>
</dbReference>
<comment type="subunit">
    <text evidence="6 17">Homodimer.</text>
</comment>
<dbReference type="PRINTS" id="PR00799">
    <property type="entry name" value="TRANSAMINASE"/>
</dbReference>
<dbReference type="InterPro" id="IPR000077">
    <property type="entry name" value="Ribosomal_eL39"/>
</dbReference>
<dbReference type="GO" id="GO:0005840">
    <property type="term" value="C:ribosome"/>
    <property type="evidence" value="ECO:0007669"/>
    <property type="project" value="UniProtKB-KW"/>
</dbReference>
<dbReference type="Pfam" id="PF01040">
    <property type="entry name" value="UbiA"/>
    <property type="match status" value="1"/>
</dbReference>
<organism evidence="20 21">
    <name type="scientific">Malus domestica</name>
    <name type="common">Apple</name>
    <name type="synonym">Pyrus malus</name>
    <dbReference type="NCBI Taxonomy" id="3750"/>
    <lineage>
        <taxon>Eukaryota</taxon>
        <taxon>Viridiplantae</taxon>
        <taxon>Streptophyta</taxon>
        <taxon>Embryophyta</taxon>
        <taxon>Tracheophyta</taxon>
        <taxon>Spermatophyta</taxon>
        <taxon>Magnoliopsida</taxon>
        <taxon>eudicotyledons</taxon>
        <taxon>Gunneridae</taxon>
        <taxon>Pentapetalae</taxon>
        <taxon>rosids</taxon>
        <taxon>fabids</taxon>
        <taxon>Rosales</taxon>
        <taxon>Rosaceae</taxon>
        <taxon>Amygdaloideae</taxon>
        <taxon>Maleae</taxon>
        <taxon>Malus</taxon>
    </lineage>
</organism>
<dbReference type="FunFam" id="1.10.1620.10:FF:000001">
    <property type="entry name" value="60S ribosomal protein-like L39"/>
    <property type="match status" value="1"/>
</dbReference>
<evidence type="ECO:0000256" key="3">
    <source>
        <dbReference type="ARBA" id="ARBA00005985"/>
    </source>
</evidence>
<comment type="catalytic activity">
    <reaction evidence="15 17">
        <text>L-aspartate + 2-oxoglutarate = oxaloacetate + L-glutamate</text>
        <dbReference type="Rhea" id="RHEA:21824"/>
        <dbReference type="ChEBI" id="CHEBI:16452"/>
        <dbReference type="ChEBI" id="CHEBI:16810"/>
        <dbReference type="ChEBI" id="CHEBI:29985"/>
        <dbReference type="ChEBI" id="CHEBI:29991"/>
        <dbReference type="EC" id="2.6.1.1"/>
    </reaction>
</comment>
<feature type="transmembrane region" description="Helical" evidence="18">
    <location>
        <begin position="187"/>
        <end position="208"/>
    </location>
</feature>
<name>A0A498J8D1_MALDO</name>
<evidence type="ECO:0000256" key="11">
    <source>
        <dbReference type="ARBA" id="ARBA00022980"/>
    </source>
</evidence>
<dbReference type="EC" id="2.6.1.1" evidence="17"/>
<dbReference type="GO" id="GO:0006412">
    <property type="term" value="P:translation"/>
    <property type="evidence" value="ECO:0007669"/>
    <property type="project" value="InterPro"/>
</dbReference>
<evidence type="ECO:0000256" key="4">
    <source>
        <dbReference type="ARBA" id="ARBA00007441"/>
    </source>
</evidence>
<dbReference type="CDD" id="cd13960">
    <property type="entry name" value="PT_UbiA_HPT1"/>
    <property type="match status" value="1"/>
</dbReference>
<feature type="transmembrane region" description="Helical" evidence="18">
    <location>
        <begin position="321"/>
        <end position="338"/>
    </location>
</feature>
<feature type="transmembrane region" description="Helical" evidence="18">
    <location>
        <begin position="110"/>
        <end position="129"/>
    </location>
</feature>
<dbReference type="FunFam" id="3.40.640.10:FF:000015">
    <property type="entry name" value="Aspartate aminotransferase"/>
    <property type="match status" value="1"/>
</dbReference>
<dbReference type="EMBL" id="RDQH01000334">
    <property type="protein sequence ID" value="RXH91406.1"/>
    <property type="molecule type" value="Genomic_DNA"/>
</dbReference>
<sequence>MWDPRWYNTKVVQVAVLKLTHCNLTKNKKPFPRCCSGSTILSVPTNANPNCDQKKITVATRNRGKRFKKWYCLPISFQNGYASAKPESGDEFLTRFQAGLSKQWDAFRRFCRPHTVIGTVIGISSVSLLPLENVTDLSTAFFVGLLKALVPSILMNIYVVGLNQLYDVEIDKVNKPELPLASGEFSMGAGITIVSTVLLMSFAMGFMFKSPPLFSALVISFLLGTAYSVELPLLRWKRHAFLAATCILIVRAIVVQLAFYVHIQKYVLGRPVILTRSLAFAVFFMCIFSSVIALFKDIPDVDGDRDFGIQSFSVSLGQEKVYWVCVNMLLMAYGAALAIGASSSFLPCKLFTIIGHGALASLLWIRARSVDIANKASLTSFYMFIWKPSHKSFMIKKKLAKKMRQNRPIPHWIRMRTDNTIRSINTSPFTLIFVQCETQALAPHQARILRCFAPKFSMAILRIMASAMLSLASVSPSASLSNHETPKGKLKLGSTSWSLNKERNCLFAKTESFGRVSMVAAVNVSKFEGVTMAPPDPILGVSEAFKASTNESKLNLGVGAYRTEDLQPYVLDVVKKAENLMIERGENKEYLPIEGLAAFNKVTAELLFGADNPVIKQQRLATVQGLSGTGSLRLAGAFIERYFPGAKVLISSPTWGNHKNIFNDSRVPWSEYRYYDPKTVGLDFEGMIADIKAAPEGSFVLLHGCAHNPTGIDPTPEQWEKIADVIQEKNHIPFFDVAYQGFASGSLDTDAASVRLFAARGLELLVAQSYSKNLGLYAERIGAINVVCASSDAATRVKSQLKRIARPMYSNPPIHGARIVANVVGDPALFNEWKAEMEMMAGRIKGVRQKLYDNLTATDKSGKDWSFILKQIGMFSFTGLNKSQTENMTNKWHVYMTKDGRISLAGLSLAKCEYLSDAIIDSYHNVS</sequence>
<dbReference type="PANTHER" id="PTHR11879:SF46">
    <property type="entry name" value="ASPARTATE AMINOTRANSFERASE, CYTOPLASMIC"/>
    <property type="match status" value="1"/>
</dbReference>
<dbReference type="InterPro" id="IPR004839">
    <property type="entry name" value="Aminotransferase_I/II_large"/>
</dbReference>
<keyword evidence="12 18" id="KW-1133">Transmembrane helix</keyword>
<dbReference type="InterPro" id="IPR015422">
    <property type="entry name" value="PyrdxlP-dep_Trfase_small"/>
</dbReference>
<dbReference type="Gene3D" id="1.10.1620.10">
    <property type="entry name" value="Ribosomal protein L39e"/>
    <property type="match status" value="1"/>
</dbReference>
<keyword evidence="10" id="KW-0663">Pyridoxal phosphate</keyword>
<dbReference type="Gene3D" id="3.40.640.10">
    <property type="entry name" value="Type I PLP-dependent aspartate aminotransferase-like (Major domain)"/>
    <property type="match status" value="1"/>
</dbReference>
<dbReference type="InterPro" id="IPR000537">
    <property type="entry name" value="UbiA_prenyltransferase"/>
</dbReference>
<dbReference type="SUPFAM" id="SSF48662">
    <property type="entry name" value="Ribosomal protein L39e"/>
    <property type="match status" value="1"/>
</dbReference>
<evidence type="ECO:0000256" key="13">
    <source>
        <dbReference type="ARBA" id="ARBA00023136"/>
    </source>
</evidence>
<dbReference type="Gene3D" id="1.10.357.140">
    <property type="entry name" value="UbiA prenyltransferase"/>
    <property type="match status" value="1"/>
</dbReference>
<evidence type="ECO:0000256" key="15">
    <source>
        <dbReference type="ARBA" id="ARBA00049185"/>
    </source>
</evidence>
<dbReference type="InterPro" id="IPR004838">
    <property type="entry name" value="NHTrfase_class1_PyrdxlP-BS"/>
</dbReference>
<dbReference type="FunFam" id="3.90.1150.10:FF:000001">
    <property type="entry name" value="Aspartate aminotransferase"/>
    <property type="match status" value="1"/>
</dbReference>
<evidence type="ECO:0000256" key="17">
    <source>
        <dbReference type="RuleBase" id="RU000480"/>
    </source>
</evidence>
<evidence type="ECO:0000256" key="9">
    <source>
        <dbReference type="ARBA" id="ARBA00022692"/>
    </source>
</evidence>
<keyword evidence="21" id="KW-1185">Reference proteome</keyword>
<protein>
    <recommendedName>
        <fullName evidence="17">Aspartate aminotransferase</fullName>
        <ecNumber evidence="17">2.6.1.1</ecNumber>
    </recommendedName>
</protein>
<comment type="similarity">
    <text evidence="3">Belongs to the UbiA prenyltransferase family.</text>
</comment>
<dbReference type="InterPro" id="IPR015424">
    <property type="entry name" value="PyrdxlP-dep_Trfase"/>
</dbReference>
<dbReference type="NCBIfam" id="NF009525">
    <property type="entry name" value="PRK12887.1"/>
    <property type="match status" value="1"/>
</dbReference>
<dbReference type="AlphaFoldDB" id="A0A498J8D1"/>
<comment type="function">
    <text evidence="16">Important for the metabolism of amino acids and Krebs-cycle related organic acids. In plants, it is involved in nitrogen metabolism and in aspects of carbon and energy metabolism.</text>
</comment>
<feature type="transmembrane region" description="Helical" evidence="18">
    <location>
        <begin position="241"/>
        <end position="261"/>
    </location>
</feature>
<comment type="similarity">
    <text evidence="4">Belongs to the class-I pyridoxal-phosphate-dependent aminotransferase family.</text>
</comment>
<dbReference type="Proteomes" id="UP000290289">
    <property type="component" value="Chromosome 8"/>
</dbReference>
<keyword evidence="14" id="KW-0687">Ribonucleoprotein</keyword>
<reference evidence="20 21" key="1">
    <citation type="submission" date="2018-10" db="EMBL/GenBank/DDBJ databases">
        <title>A high-quality apple genome assembly.</title>
        <authorList>
            <person name="Hu J."/>
        </authorList>
    </citation>
    <scope>NUCLEOTIDE SEQUENCE [LARGE SCALE GENOMIC DNA]</scope>
    <source>
        <strain evidence="21">cv. HFTH1</strain>
        <tissue evidence="20">Young leaf</tissue>
    </source>
</reference>
<gene>
    <name evidence="20" type="ORF">DVH24_020429</name>
</gene>
<evidence type="ECO:0000256" key="2">
    <source>
        <dbReference type="ARBA" id="ARBA00004508"/>
    </source>
</evidence>
<evidence type="ECO:0000256" key="1">
    <source>
        <dbReference type="ARBA" id="ARBA00001933"/>
    </source>
</evidence>